<dbReference type="AlphaFoldDB" id="A0A2P1QTT6"/>
<dbReference type="Proteomes" id="UP000033961">
    <property type="component" value="Chromosome I"/>
</dbReference>
<sequence>MKAIHPQFITNDKGKKLSVVLSIKEFNTLLKELKDIRSNQDKEPTKKEILASIKQGMKEVELHRQGKLKLKSAKKLLDEL</sequence>
<gene>
    <name evidence="1" type="ORF">XB16_1989</name>
</gene>
<protein>
    <submittedName>
        <fullName evidence="1">Uncharacterized protein</fullName>
    </submittedName>
</protein>
<organism evidence="1 2">
    <name type="scientific">Leptospira santarosai</name>
    <dbReference type="NCBI Taxonomy" id="28183"/>
    <lineage>
        <taxon>Bacteria</taxon>
        <taxon>Pseudomonadati</taxon>
        <taxon>Spirochaetota</taxon>
        <taxon>Spirochaetia</taxon>
        <taxon>Leptospirales</taxon>
        <taxon>Leptospiraceae</taxon>
        <taxon>Leptospira</taxon>
    </lineage>
</organism>
<dbReference type="RefSeq" id="WP_046691299.1">
    <property type="nucleotide sequence ID" value="NZ_CP028377.1"/>
</dbReference>
<evidence type="ECO:0000313" key="1">
    <source>
        <dbReference type="EMBL" id="AVQ12316.1"/>
    </source>
</evidence>
<evidence type="ECO:0000313" key="2">
    <source>
        <dbReference type="Proteomes" id="UP000033961"/>
    </source>
</evidence>
<dbReference type="EMBL" id="CP027843">
    <property type="protein sequence ID" value="AVQ12316.1"/>
    <property type="molecule type" value="Genomic_DNA"/>
</dbReference>
<name>A0A2P1QTT6_9LEPT</name>
<accession>A0A2P1QTT6</accession>
<proteinExistence type="predicted"/>
<reference evidence="1 2" key="1">
    <citation type="journal article" date="2015" name="Genome Announc.">
        <title>Draft Genome Sequences of Leptospira santarosai Strains U160, U164, and U233, Isolated from Asymptomatic Cattle.</title>
        <authorList>
            <person name="Kremer F.S."/>
            <person name="Eslabao M.R."/>
            <person name="Provisor M."/>
            <person name="Woloski R.D."/>
            <person name="Ramires O.V."/>
            <person name="Moreno L.Z."/>
            <person name="Moreno A.M."/>
            <person name="Hamond C."/>
            <person name="Lilenbaum W."/>
            <person name="Dellagostin O.A."/>
        </authorList>
    </citation>
    <scope>NUCLEOTIDE SEQUENCE [LARGE SCALE GENOMIC DNA]</scope>
    <source>
        <strain evidence="1 2">U160</strain>
    </source>
</reference>